<evidence type="ECO:0000256" key="1">
    <source>
        <dbReference type="SAM" id="Phobius"/>
    </source>
</evidence>
<dbReference type="AlphaFoldDB" id="A0A7N9CWP1"/>
<evidence type="ECO:0000313" key="2">
    <source>
        <dbReference type="Ensembl" id="ENSMFAP00000057699.1"/>
    </source>
</evidence>
<keyword evidence="1" id="KW-1133">Transmembrane helix</keyword>
<evidence type="ECO:0000313" key="3">
    <source>
        <dbReference type="Proteomes" id="UP000233100"/>
    </source>
</evidence>
<feature type="transmembrane region" description="Helical" evidence="1">
    <location>
        <begin position="12"/>
        <end position="31"/>
    </location>
</feature>
<proteinExistence type="predicted"/>
<organism evidence="2 3">
    <name type="scientific">Macaca fascicularis</name>
    <name type="common">Crab-eating macaque</name>
    <name type="synonym">Cynomolgus monkey</name>
    <dbReference type="NCBI Taxonomy" id="9541"/>
    <lineage>
        <taxon>Eukaryota</taxon>
        <taxon>Metazoa</taxon>
        <taxon>Chordata</taxon>
        <taxon>Craniata</taxon>
        <taxon>Vertebrata</taxon>
        <taxon>Euteleostomi</taxon>
        <taxon>Mammalia</taxon>
        <taxon>Eutheria</taxon>
        <taxon>Euarchontoglires</taxon>
        <taxon>Primates</taxon>
        <taxon>Haplorrhini</taxon>
        <taxon>Catarrhini</taxon>
        <taxon>Cercopithecidae</taxon>
        <taxon>Cercopithecinae</taxon>
        <taxon>Macaca</taxon>
    </lineage>
</organism>
<reference evidence="2 3" key="1">
    <citation type="submission" date="2013-03" db="EMBL/GenBank/DDBJ databases">
        <authorList>
            <person name="Warren W."/>
            <person name="Wilson R.K."/>
        </authorList>
    </citation>
    <scope>NUCLEOTIDE SEQUENCE</scope>
</reference>
<keyword evidence="1" id="KW-0472">Membrane</keyword>
<dbReference type="PANTHER" id="PTHR12138:SF75">
    <property type="entry name" value="SECRETED PROTEIN"/>
    <property type="match status" value="1"/>
</dbReference>
<dbReference type="PANTHER" id="PTHR12138">
    <property type="entry name" value="PRIMATE-EXPANDED PROTEIN FAMILY"/>
    <property type="match status" value="1"/>
</dbReference>
<accession>A0A7N9CWP1</accession>
<dbReference type="GeneTree" id="ENSGT01150000286943"/>
<feature type="transmembrane region" description="Helical" evidence="1">
    <location>
        <begin position="37"/>
        <end position="55"/>
    </location>
</feature>
<dbReference type="Ensembl" id="ENSMFAT00000088057.1">
    <property type="protein sequence ID" value="ENSMFAP00000057699.1"/>
    <property type="gene ID" value="ENSMFAG00000055365.1"/>
</dbReference>
<keyword evidence="1" id="KW-0812">Transmembrane</keyword>
<protein>
    <submittedName>
        <fullName evidence="2">Uncharacterized protein</fullName>
    </submittedName>
</protein>
<sequence length="127" mass="14127">RTGLVFSLKTNLSFSVQHILVNGYYVFLALIPNQVVFLSSFLFFSFFSLFFFFFLRQELRPVTQAGVLECSGVISAHCSFCLPGSSVSPASAFRVAGVTGMYHHAWLIFNFCIFSRDGVSSCLPGWA</sequence>
<dbReference type="Ensembl" id="ENSMFAT00000093040.1">
    <property type="protein sequence ID" value="ENSMFAP00000050671.1"/>
    <property type="gene ID" value="ENSMFAG00000055365.1"/>
</dbReference>
<keyword evidence="3" id="KW-1185">Reference proteome</keyword>
<dbReference type="Proteomes" id="UP000233100">
    <property type="component" value="Chromosome 9"/>
</dbReference>
<reference evidence="2" key="2">
    <citation type="submission" date="2025-05" db="UniProtKB">
        <authorList>
            <consortium name="Ensembl"/>
        </authorList>
    </citation>
    <scope>IDENTIFICATION</scope>
</reference>
<name>A0A7N9CWP1_MACFA</name>